<keyword evidence="3" id="KW-1185">Reference proteome</keyword>
<evidence type="ECO:0000313" key="2">
    <source>
        <dbReference type="EMBL" id="WRQ88151.1"/>
    </source>
</evidence>
<organism evidence="2 3">
    <name type="scientific">Actomonas aquatica</name>
    <dbReference type="NCBI Taxonomy" id="2866162"/>
    <lineage>
        <taxon>Bacteria</taxon>
        <taxon>Pseudomonadati</taxon>
        <taxon>Verrucomicrobiota</taxon>
        <taxon>Opitutia</taxon>
        <taxon>Opitutales</taxon>
        <taxon>Opitutaceae</taxon>
        <taxon>Actomonas</taxon>
    </lineage>
</organism>
<dbReference type="SUPFAM" id="SSF53850">
    <property type="entry name" value="Periplasmic binding protein-like II"/>
    <property type="match status" value="1"/>
</dbReference>
<accession>A0ABZ1C8X9</accession>
<name>A0ABZ1C8X9_9BACT</name>
<sequence>MKRLVIILALALVIAVPFLLRPEQDARVDADDELVIITPHNEAIRHEFGIAFARWYQERTGRSVAIDWRVIGGTSEIARFLEGEYVASFRNHWTNTLDRSWSNAVQSAFHNGRLGDDATAEEREAREAFMASNVGCGIDLFFGGGTYDFIRQARAGRLVPTRIFDTHPEWFAPEIIPQEFAGEEYWDLGHRWLGTVLSSYGLVYNNDVLKNRGIEQAPTQWSDLQDPRLMGTVALTDPTKSGSIAKAFENVIQQQMQQRLYALEGTPGLSAEEAETQAVHAGWTDGLQLLQLAAANARYFTDTSQKPPIDVATGNCAVGMCIDFYGRQQAEAVRRRGDSVRVDYVSPPGGSVSSVDPVGILRGARNLEVAELFIEFVMSMEGQKLWNFEPDAPGGPELFALRRLPVRRDFYVDEFKTHRSDPEDAPYESDEQLIYRSSWTGGLFREMSLIVRIMGFDTHPELVEAWKDIVAAGQPPEAMAVFQNMDAVSYDIAFGRIKSTLGARDKVEELELAKELGQHFREQYARAAAIARGDIKP</sequence>
<evidence type="ECO:0000256" key="1">
    <source>
        <dbReference type="ARBA" id="ARBA00022729"/>
    </source>
</evidence>
<dbReference type="EMBL" id="CP139781">
    <property type="protein sequence ID" value="WRQ88151.1"/>
    <property type="molecule type" value="Genomic_DNA"/>
</dbReference>
<dbReference type="Gene3D" id="3.40.190.10">
    <property type="entry name" value="Periplasmic binding protein-like II"/>
    <property type="match status" value="2"/>
</dbReference>
<proteinExistence type="predicted"/>
<reference evidence="2 3" key="2">
    <citation type="submission" date="2023-12" db="EMBL/GenBank/DDBJ databases">
        <title>Description of an unclassified Opitutus bacterium of Verrucomicrobiota.</title>
        <authorList>
            <person name="Zhang D.-F."/>
        </authorList>
    </citation>
    <scope>NUCLEOTIDE SEQUENCE [LARGE SCALE GENOMIC DNA]</scope>
    <source>
        <strain evidence="2 3">WL0086</strain>
    </source>
</reference>
<dbReference type="RefSeq" id="WP_225919198.1">
    <property type="nucleotide sequence ID" value="NZ_CP139781.1"/>
</dbReference>
<keyword evidence="1" id="KW-0732">Signal</keyword>
<dbReference type="PANTHER" id="PTHR30006:SF24">
    <property type="entry name" value="SLL0237 PROTEIN"/>
    <property type="match status" value="1"/>
</dbReference>
<reference evidence="2 3" key="1">
    <citation type="submission" date="2021-08" db="EMBL/GenBank/DDBJ databases">
        <authorList>
            <person name="Zhang D."/>
            <person name="Zhang A."/>
            <person name="Wang L."/>
        </authorList>
    </citation>
    <scope>NUCLEOTIDE SEQUENCE [LARGE SCALE GENOMIC DNA]</scope>
    <source>
        <strain evidence="2 3">WL0086</strain>
    </source>
</reference>
<dbReference type="PANTHER" id="PTHR30006">
    <property type="entry name" value="THIAMINE-BINDING PERIPLASMIC PROTEIN-RELATED"/>
    <property type="match status" value="1"/>
</dbReference>
<dbReference type="Proteomes" id="UP000738431">
    <property type="component" value="Chromosome"/>
</dbReference>
<dbReference type="Pfam" id="PF13343">
    <property type="entry name" value="SBP_bac_6"/>
    <property type="match status" value="1"/>
</dbReference>
<gene>
    <name evidence="2" type="ORF">K1X11_001945</name>
</gene>
<evidence type="ECO:0000313" key="3">
    <source>
        <dbReference type="Proteomes" id="UP000738431"/>
    </source>
</evidence>
<protein>
    <submittedName>
        <fullName evidence="2">ABC transporter substrate-binding protein</fullName>
    </submittedName>
</protein>